<comment type="similarity">
    <text evidence="1">Belongs to the protein kinase superfamily. ADCK protein kinase family.</text>
</comment>
<feature type="region of interest" description="Disordered" evidence="2">
    <location>
        <begin position="20"/>
        <end position="40"/>
    </location>
</feature>
<dbReference type="PANTHER" id="PTHR10566:SF113">
    <property type="entry name" value="PROTEIN ACTIVITY OF BC1 COMPLEX KINASE 7, CHLOROPLASTIC"/>
    <property type="match status" value="1"/>
</dbReference>
<dbReference type="RefSeq" id="WP_272458635.1">
    <property type="nucleotide sequence ID" value="NZ_JAGTJJ010000007.1"/>
</dbReference>
<feature type="transmembrane region" description="Helical" evidence="3">
    <location>
        <begin position="539"/>
        <end position="557"/>
    </location>
</feature>
<reference evidence="5 6" key="1">
    <citation type="submission" date="2021-04" db="EMBL/GenBank/DDBJ databases">
        <title>Genome analysis of Polyangium sp.</title>
        <authorList>
            <person name="Li Y."/>
            <person name="Wang J."/>
        </authorList>
    </citation>
    <scope>NUCLEOTIDE SEQUENCE [LARGE SCALE GENOMIC DNA]</scope>
    <source>
        <strain evidence="5 6">SDU14</strain>
    </source>
</reference>
<dbReference type="InterPro" id="IPR011009">
    <property type="entry name" value="Kinase-like_dom_sf"/>
</dbReference>
<organism evidence="5 6">
    <name type="scientific">Polyangium jinanense</name>
    <dbReference type="NCBI Taxonomy" id="2829994"/>
    <lineage>
        <taxon>Bacteria</taxon>
        <taxon>Pseudomonadati</taxon>
        <taxon>Myxococcota</taxon>
        <taxon>Polyangia</taxon>
        <taxon>Polyangiales</taxon>
        <taxon>Polyangiaceae</taxon>
        <taxon>Polyangium</taxon>
    </lineage>
</organism>
<proteinExistence type="inferred from homology"/>
<keyword evidence="5" id="KW-0418">Kinase</keyword>
<feature type="domain" description="ABC1 atypical kinase-like" evidence="4">
    <location>
        <begin position="127"/>
        <end position="368"/>
    </location>
</feature>
<keyword evidence="3" id="KW-1133">Transmembrane helix</keyword>
<keyword evidence="3" id="KW-0812">Transmembrane</keyword>
<dbReference type="EMBL" id="JAGTJJ010000007">
    <property type="protein sequence ID" value="MDC3982266.1"/>
    <property type="molecule type" value="Genomic_DNA"/>
</dbReference>
<evidence type="ECO:0000313" key="6">
    <source>
        <dbReference type="Proteomes" id="UP001151081"/>
    </source>
</evidence>
<feature type="transmembrane region" description="Helical" evidence="3">
    <location>
        <begin position="563"/>
        <end position="585"/>
    </location>
</feature>
<dbReference type="SUPFAM" id="SSF56112">
    <property type="entry name" value="Protein kinase-like (PK-like)"/>
    <property type="match status" value="1"/>
</dbReference>
<sequence>MSQGAPSLQEQPRASIIAPAAKAPSKPVKRGAGPRGVRPKGRQSYRFIRAYYTTFVVLGSYLWFFFLGRWFGQTWLDARMADVHGRNARRVLSTIVELQGLFIKVGQLLSIMANFLPAQFRSGLEALQDQVPPRPYREIAERIERELGRPVEDLFERFCEEPLASASLGQVHEAWLKNGTHVAVKVQHRDIDEIVRLDLTTIRRIMQIVSIFVPVQGLDAYYHQVRSMILEELDFQSEARNITRIADNFLRDPTVRFPRPIEGYCTSRVMTTDFVPGVKIGDIAALDARGIDRKALARKVVQVFCQQIFIDGVYHADPHPGNMLVGDDGALILLDFGAVAELSPQMREGIPEFLEGVIRRDTDQLIKAMRKMGFLSRTDSPDVSEKVIEFFHQRFQDEVKIDTFNLKDIKLDPQKGIESLVDLRKMNIGLKELSGAFHIPRDWVLLERTILLLTGLCTQLDPELSPMEVIRPYLQDFVLGNRDWAQIAVEAAKDMALKAITIPEDLRKYLNRANRGEFELRVKGLPSAARLVYTGIRQLIYTALAIASGFAALQLHLAGQAHLARYCLYGAAGAGVLLLGSILFARAK</sequence>
<dbReference type="AlphaFoldDB" id="A0A9X4AS90"/>
<evidence type="ECO:0000259" key="4">
    <source>
        <dbReference type="Pfam" id="PF03109"/>
    </source>
</evidence>
<dbReference type="InterPro" id="IPR050154">
    <property type="entry name" value="UbiB_kinase"/>
</dbReference>
<dbReference type="InterPro" id="IPR004147">
    <property type="entry name" value="ABC1_dom"/>
</dbReference>
<evidence type="ECO:0000256" key="1">
    <source>
        <dbReference type="ARBA" id="ARBA00009670"/>
    </source>
</evidence>
<keyword evidence="5" id="KW-0808">Transferase</keyword>
<dbReference type="GO" id="GO:0016301">
    <property type="term" value="F:kinase activity"/>
    <property type="evidence" value="ECO:0007669"/>
    <property type="project" value="UniProtKB-KW"/>
</dbReference>
<comment type="caution">
    <text evidence="5">The sequence shown here is derived from an EMBL/GenBank/DDBJ whole genome shotgun (WGS) entry which is preliminary data.</text>
</comment>
<dbReference type="Proteomes" id="UP001151081">
    <property type="component" value="Unassembled WGS sequence"/>
</dbReference>
<name>A0A9X4AS90_9BACT</name>
<dbReference type="CDD" id="cd05121">
    <property type="entry name" value="ABC1_ADCK3-like"/>
    <property type="match status" value="1"/>
</dbReference>
<keyword evidence="3" id="KW-0472">Membrane</keyword>
<dbReference type="Pfam" id="PF03109">
    <property type="entry name" value="ABC1"/>
    <property type="match status" value="1"/>
</dbReference>
<protein>
    <submittedName>
        <fullName evidence="5">AarF/ABC1/UbiB kinase family protein</fullName>
    </submittedName>
</protein>
<evidence type="ECO:0000256" key="3">
    <source>
        <dbReference type="SAM" id="Phobius"/>
    </source>
</evidence>
<feature type="transmembrane region" description="Helical" evidence="3">
    <location>
        <begin position="50"/>
        <end position="71"/>
    </location>
</feature>
<evidence type="ECO:0000313" key="5">
    <source>
        <dbReference type="EMBL" id="MDC3982266.1"/>
    </source>
</evidence>
<keyword evidence="6" id="KW-1185">Reference proteome</keyword>
<gene>
    <name evidence="5" type="ORF">KEG57_17240</name>
</gene>
<dbReference type="PANTHER" id="PTHR10566">
    <property type="entry name" value="CHAPERONE-ACTIVITY OF BC1 COMPLEX CABC1 -RELATED"/>
    <property type="match status" value="1"/>
</dbReference>
<accession>A0A9X4AS90</accession>
<evidence type="ECO:0000256" key="2">
    <source>
        <dbReference type="SAM" id="MobiDB-lite"/>
    </source>
</evidence>